<comment type="caution">
    <text evidence="2">The sequence shown here is derived from an EMBL/GenBank/DDBJ whole genome shotgun (WGS) entry which is preliminary data.</text>
</comment>
<keyword evidence="3" id="KW-1185">Reference proteome</keyword>
<dbReference type="Proteomes" id="UP001430953">
    <property type="component" value="Unassembled WGS sequence"/>
</dbReference>
<proteinExistence type="predicted"/>
<evidence type="ECO:0000313" key="3">
    <source>
        <dbReference type="Proteomes" id="UP001430953"/>
    </source>
</evidence>
<gene>
    <name evidence="2" type="ORF">PUN28_018051</name>
</gene>
<feature type="region of interest" description="Disordered" evidence="1">
    <location>
        <begin position="90"/>
        <end position="112"/>
    </location>
</feature>
<name>A0AAW2EJE7_9HYME</name>
<evidence type="ECO:0000256" key="1">
    <source>
        <dbReference type="SAM" id="MobiDB-lite"/>
    </source>
</evidence>
<organism evidence="2 3">
    <name type="scientific">Cardiocondyla obscurior</name>
    <dbReference type="NCBI Taxonomy" id="286306"/>
    <lineage>
        <taxon>Eukaryota</taxon>
        <taxon>Metazoa</taxon>
        <taxon>Ecdysozoa</taxon>
        <taxon>Arthropoda</taxon>
        <taxon>Hexapoda</taxon>
        <taxon>Insecta</taxon>
        <taxon>Pterygota</taxon>
        <taxon>Neoptera</taxon>
        <taxon>Endopterygota</taxon>
        <taxon>Hymenoptera</taxon>
        <taxon>Apocrita</taxon>
        <taxon>Aculeata</taxon>
        <taxon>Formicoidea</taxon>
        <taxon>Formicidae</taxon>
        <taxon>Myrmicinae</taxon>
        <taxon>Cardiocondyla</taxon>
    </lineage>
</organism>
<protein>
    <recommendedName>
        <fullName evidence="4">Transmembrane protein</fullName>
    </recommendedName>
</protein>
<accession>A0AAW2EJE7</accession>
<sequence length="134" mass="15289">MRAIYSTLNAVTFARTASRKTRTLPNSRSRSTFALLSLRFRDVIFFFFSLHFATGPACASFLPPSPSFPFYLAVPCFAWMYPTVPPATLEQNPRPRRSANERVPPQQPSASHCSSILFRPLVLDRLLQWRHNLS</sequence>
<evidence type="ECO:0000313" key="2">
    <source>
        <dbReference type="EMBL" id="KAL0102494.1"/>
    </source>
</evidence>
<dbReference type="EMBL" id="JADYXP020000022">
    <property type="protein sequence ID" value="KAL0102494.1"/>
    <property type="molecule type" value="Genomic_DNA"/>
</dbReference>
<dbReference type="AlphaFoldDB" id="A0AAW2EJE7"/>
<reference evidence="2 3" key="1">
    <citation type="submission" date="2023-03" db="EMBL/GenBank/DDBJ databases">
        <title>High recombination rates correlate with genetic variation in Cardiocondyla obscurior ants.</title>
        <authorList>
            <person name="Errbii M."/>
        </authorList>
    </citation>
    <scope>NUCLEOTIDE SEQUENCE [LARGE SCALE GENOMIC DNA]</scope>
    <source>
        <strain evidence="2">Alpha-2009</strain>
        <tissue evidence="2">Whole body</tissue>
    </source>
</reference>
<evidence type="ECO:0008006" key="4">
    <source>
        <dbReference type="Google" id="ProtNLM"/>
    </source>
</evidence>